<comment type="caution">
    <text evidence="3">The sequence shown here is derived from an EMBL/GenBank/DDBJ whole genome shotgun (WGS) entry which is preliminary data.</text>
</comment>
<protein>
    <submittedName>
        <fullName evidence="3">Uncharacterized protein</fullName>
    </submittedName>
</protein>
<dbReference type="AlphaFoldDB" id="A0AAJ0EWS0"/>
<feature type="region of interest" description="Disordered" evidence="1">
    <location>
        <begin position="150"/>
        <end position="175"/>
    </location>
</feature>
<evidence type="ECO:0000313" key="4">
    <source>
        <dbReference type="Proteomes" id="UP001224890"/>
    </source>
</evidence>
<feature type="region of interest" description="Disordered" evidence="1">
    <location>
        <begin position="68"/>
        <end position="97"/>
    </location>
</feature>
<gene>
    <name evidence="3" type="ORF">BDP55DRAFT_727934</name>
</gene>
<reference evidence="3" key="1">
    <citation type="submission" date="2021-06" db="EMBL/GenBank/DDBJ databases">
        <title>Comparative genomics, transcriptomics and evolutionary studies reveal genomic signatures of adaptation to plant cell wall in hemibiotrophic fungi.</title>
        <authorList>
            <consortium name="DOE Joint Genome Institute"/>
            <person name="Baroncelli R."/>
            <person name="Diaz J.F."/>
            <person name="Benocci T."/>
            <person name="Peng M."/>
            <person name="Battaglia E."/>
            <person name="Haridas S."/>
            <person name="Andreopoulos W."/>
            <person name="Labutti K."/>
            <person name="Pangilinan J."/>
            <person name="Floch G.L."/>
            <person name="Makela M.R."/>
            <person name="Henrissat B."/>
            <person name="Grigoriev I.V."/>
            <person name="Crouch J.A."/>
            <person name="De Vries R.P."/>
            <person name="Sukno S.A."/>
            <person name="Thon M.R."/>
        </authorList>
    </citation>
    <scope>NUCLEOTIDE SEQUENCE</scope>
    <source>
        <strain evidence="3">CBS 193.32</strain>
    </source>
</reference>
<dbReference type="GeneID" id="85463902"/>
<organism evidence="3 4">
    <name type="scientific">Colletotrichum godetiae</name>
    <dbReference type="NCBI Taxonomy" id="1209918"/>
    <lineage>
        <taxon>Eukaryota</taxon>
        <taxon>Fungi</taxon>
        <taxon>Dikarya</taxon>
        <taxon>Ascomycota</taxon>
        <taxon>Pezizomycotina</taxon>
        <taxon>Sordariomycetes</taxon>
        <taxon>Hypocreomycetidae</taxon>
        <taxon>Glomerellales</taxon>
        <taxon>Glomerellaceae</taxon>
        <taxon>Colletotrichum</taxon>
        <taxon>Colletotrichum acutatum species complex</taxon>
    </lineage>
</organism>
<sequence>MDTISRQLSAWSSLKITQLDSCIHSAISLAFALPLHCLLPSLHTRYTTDQQSQASGSHVITATMGQFASQPRDDISPSRDPVPGPSQTKGNTENGMPIVTRIRTEGGKTATVTITLQETALTSALAATFTTSSLLPIMTTMITTELSSLTTSTLSSAEQNTPLPEPTGSSDQEPHVTLPRNTLIIIISAVVGGTFLFLIFLCIMRAYMRRRHAIKEDAAADAAATAAGIQEGEQGESSRQHFNENGLSMAMSRATSRAYSEPDLYQHYHALTEVPNASFRTLPAVYPAYELHPTRVVAELPAELHGVGHPHYVYRG</sequence>
<evidence type="ECO:0000256" key="2">
    <source>
        <dbReference type="SAM" id="Phobius"/>
    </source>
</evidence>
<dbReference type="Proteomes" id="UP001224890">
    <property type="component" value="Unassembled WGS sequence"/>
</dbReference>
<accession>A0AAJ0EWS0</accession>
<dbReference type="EMBL" id="JAHMHR010000017">
    <property type="protein sequence ID" value="KAK1676628.1"/>
    <property type="molecule type" value="Genomic_DNA"/>
</dbReference>
<feature type="compositionally biased region" description="Polar residues" evidence="1">
    <location>
        <begin position="85"/>
        <end position="94"/>
    </location>
</feature>
<proteinExistence type="predicted"/>
<keyword evidence="4" id="KW-1185">Reference proteome</keyword>
<keyword evidence="2" id="KW-1133">Transmembrane helix</keyword>
<feature type="compositionally biased region" description="Polar residues" evidence="1">
    <location>
        <begin position="157"/>
        <end position="171"/>
    </location>
</feature>
<keyword evidence="2" id="KW-0472">Membrane</keyword>
<evidence type="ECO:0000313" key="3">
    <source>
        <dbReference type="EMBL" id="KAK1676628.1"/>
    </source>
</evidence>
<evidence type="ECO:0000256" key="1">
    <source>
        <dbReference type="SAM" id="MobiDB-lite"/>
    </source>
</evidence>
<dbReference type="RefSeq" id="XP_060430631.1">
    <property type="nucleotide sequence ID" value="XM_060579376.1"/>
</dbReference>
<name>A0AAJ0EWS0_9PEZI</name>
<keyword evidence="2" id="KW-0812">Transmembrane</keyword>
<feature type="transmembrane region" description="Helical" evidence="2">
    <location>
        <begin position="183"/>
        <end position="203"/>
    </location>
</feature>